<evidence type="ECO:0000313" key="3">
    <source>
        <dbReference type="Proteomes" id="UP000267029"/>
    </source>
</evidence>
<evidence type="ECO:0000313" key="4">
    <source>
        <dbReference type="WBParaSite" id="MCOS_0000025401-mRNA-1"/>
    </source>
</evidence>
<reference evidence="4" key="1">
    <citation type="submission" date="2017-02" db="UniProtKB">
        <authorList>
            <consortium name="WormBaseParasite"/>
        </authorList>
    </citation>
    <scope>IDENTIFICATION</scope>
</reference>
<reference evidence="2 3" key="2">
    <citation type="submission" date="2018-10" db="EMBL/GenBank/DDBJ databases">
        <authorList>
            <consortium name="Pathogen Informatics"/>
        </authorList>
    </citation>
    <scope>NUCLEOTIDE SEQUENCE [LARGE SCALE GENOMIC DNA]</scope>
</reference>
<gene>
    <name evidence="2" type="ORF">MCOS_LOCUS255</name>
</gene>
<keyword evidence="3" id="KW-1185">Reference proteome</keyword>
<organism evidence="4">
    <name type="scientific">Mesocestoides corti</name>
    <name type="common">Flatworm</name>
    <dbReference type="NCBI Taxonomy" id="53468"/>
    <lineage>
        <taxon>Eukaryota</taxon>
        <taxon>Metazoa</taxon>
        <taxon>Spiralia</taxon>
        <taxon>Lophotrochozoa</taxon>
        <taxon>Platyhelminthes</taxon>
        <taxon>Cestoda</taxon>
        <taxon>Eucestoda</taxon>
        <taxon>Cyclophyllidea</taxon>
        <taxon>Mesocestoididae</taxon>
        <taxon>Mesocestoides</taxon>
    </lineage>
</organism>
<accession>A0A0R3U1K5</accession>
<protein>
    <submittedName>
        <fullName evidence="2 4">Uncharacterized protein</fullName>
    </submittedName>
</protein>
<proteinExistence type="predicted"/>
<evidence type="ECO:0000256" key="1">
    <source>
        <dbReference type="SAM" id="MobiDB-lite"/>
    </source>
</evidence>
<dbReference type="Proteomes" id="UP000267029">
    <property type="component" value="Unassembled WGS sequence"/>
</dbReference>
<name>A0A0R3U1K5_MESCO</name>
<feature type="region of interest" description="Disordered" evidence="1">
    <location>
        <begin position="27"/>
        <end position="69"/>
    </location>
</feature>
<sequence length="84" mass="9320">MRYGQWENAQIASRGLVHILAYISKNEDPQETGPGHDHELSQTTLNQRGEASPQNRPPSPSPTLPSSAMDIARLQKTNLMTPKQ</sequence>
<dbReference type="WBParaSite" id="MCOS_0000025401-mRNA-1">
    <property type="protein sequence ID" value="MCOS_0000025401-mRNA-1"/>
    <property type="gene ID" value="MCOS_0000025401"/>
</dbReference>
<evidence type="ECO:0000313" key="2">
    <source>
        <dbReference type="EMBL" id="VDD74252.1"/>
    </source>
</evidence>
<dbReference type="EMBL" id="UXSR01000019">
    <property type="protein sequence ID" value="VDD74252.1"/>
    <property type="molecule type" value="Genomic_DNA"/>
</dbReference>
<dbReference type="AlphaFoldDB" id="A0A0R3U1K5"/>